<feature type="transmembrane region" description="Helical" evidence="7">
    <location>
        <begin position="39"/>
        <end position="63"/>
    </location>
</feature>
<evidence type="ECO:0000256" key="2">
    <source>
        <dbReference type="ARBA" id="ARBA00008335"/>
    </source>
</evidence>
<feature type="transmembrane region" description="Helical" evidence="7">
    <location>
        <begin position="7"/>
        <end position="27"/>
    </location>
</feature>
<feature type="transmembrane region" description="Helical" evidence="7">
    <location>
        <begin position="240"/>
        <end position="258"/>
    </location>
</feature>
<feature type="transmembrane region" description="Helical" evidence="7">
    <location>
        <begin position="161"/>
        <end position="181"/>
    </location>
</feature>
<gene>
    <name evidence="8" type="ORF">KJ970_20400</name>
</gene>
<evidence type="ECO:0000256" key="3">
    <source>
        <dbReference type="ARBA" id="ARBA00022448"/>
    </source>
</evidence>
<feature type="transmembrane region" description="Helical" evidence="7">
    <location>
        <begin position="70"/>
        <end position="92"/>
    </location>
</feature>
<dbReference type="InterPro" id="IPR011701">
    <property type="entry name" value="MFS"/>
</dbReference>
<evidence type="ECO:0000256" key="7">
    <source>
        <dbReference type="SAM" id="Phobius"/>
    </source>
</evidence>
<dbReference type="GO" id="GO:0012505">
    <property type="term" value="C:endomembrane system"/>
    <property type="evidence" value="ECO:0007669"/>
    <property type="project" value="UniProtKB-SubCell"/>
</dbReference>
<feature type="transmembrane region" description="Helical" evidence="7">
    <location>
        <begin position="328"/>
        <end position="347"/>
    </location>
</feature>
<dbReference type="AlphaFoldDB" id="A0A948S0E7"/>
<evidence type="ECO:0000313" key="8">
    <source>
        <dbReference type="EMBL" id="MBU2693286.1"/>
    </source>
</evidence>
<dbReference type="Gene3D" id="1.20.1720.10">
    <property type="entry name" value="Multidrug resistance protein D"/>
    <property type="match status" value="1"/>
</dbReference>
<dbReference type="Pfam" id="PF07690">
    <property type="entry name" value="MFS_1"/>
    <property type="match status" value="1"/>
</dbReference>
<accession>A0A948S0E7</accession>
<evidence type="ECO:0000256" key="4">
    <source>
        <dbReference type="ARBA" id="ARBA00022692"/>
    </source>
</evidence>
<dbReference type="Proteomes" id="UP000777784">
    <property type="component" value="Unassembled WGS sequence"/>
</dbReference>
<feature type="transmembrane region" description="Helical" evidence="7">
    <location>
        <begin position="205"/>
        <end position="228"/>
    </location>
</feature>
<feature type="transmembrane region" description="Helical" evidence="7">
    <location>
        <begin position="270"/>
        <end position="289"/>
    </location>
</feature>
<organism evidence="8 9">
    <name type="scientific">Eiseniibacteriota bacterium</name>
    <dbReference type="NCBI Taxonomy" id="2212470"/>
    <lineage>
        <taxon>Bacteria</taxon>
        <taxon>Candidatus Eiseniibacteriota</taxon>
    </lineage>
</organism>
<dbReference type="EMBL" id="JAHJDP010000118">
    <property type="protein sequence ID" value="MBU2693286.1"/>
    <property type="molecule type" value="Genomic_DNA"/>
</dbReference>
<feature type="transmembrane region" description="Helical" evidence="7">
    <location>
        <begin position="295"/>
        <end position="316"/>
    </location>
</feature>
<dbReference type="Gene3D" id="1.20.1250.20">
    <property type="entry name" value="MFS general substrate transporter like domains"/>
    <property type="match status" value="1"/>
</dbReference>
<dbReference type="SUPFAM" id="SSF103473">
    <property type="entry name" value="MFS general substrate transporter"/>
    <property type="match status" value="1"/>
</dbReference>
<keyword evidence="4 7" id="KW-0812">Transmembrane</keyword>
<keyword evidence="3" id="KW-0813">Transport</keyword>
<evidence type="ECO:0000256" key="5">
    <source>
        <dbReference type="ARBA" id="ARBA00022989"/>
    </source>
</evidence>
<feature type="transmembrane region" description="Helical" evidence="7">
    <location>
        <begin position="359"/>
        <end position="377"/>
    </location>
</feature>
<dbReference type="InterPro" id="IPR036259">
    <property type="entry name" value="MFS_trans_sf"/>
</dbReference>
<comment type="subcellular location">
    <subcellularLocation>
        <location evidence="1">Endomembrane system</location>
        <topology evidence="1">Multi-pass membrane protein</topology>
    </subcellularLocation>
</comment>
<feature type="transmembrane region" description="Helical" evidence="7">
    <location>
        <begin position="98"/>
        <end position="120"/>
    </location>
</feature>
<dbReference type="PANTHER" id="PTHR23514">
    <property type="entry name" value="BYPASS OF STOP CODON PROTEIN 6"/>
    <property type="match status" value="1"/>
</dbReference>
<comment type="similarity">
    <text evidence="2">Belongs to the major facilitator superfamily.</text>
</comment>
<feature type="transmembrane region" description="Helical" evidence="7">
    <location>
        <begin position="132"/>
        <end position="155"/>
    </location>
</feature>
<keyword evidence="5 7" id="KW-1133">Transmembrane helix</keyword>
<reference evidence="8" key="1">
    <citation type="submission" date="2021-05" db="EMBL/GenBank/DDBJ databases">
        <title>Energy efficiency and biological interactions define the core microbiome of deep oligotrophic groundwater.</title>
        <authorList>
            <person name="Mehrshad M."/>
            <person name="Lopez-Fernandez M."/>
            <person name="Bell E."/>
            <person name="Bernier-Latmani R."/>
            <person name="Bertilsson S."/>
            <person name="Dopson M."/>
        </authorList>
    </citation>
    <scope>NUCLEOTIDE SEQUENCE</scope>
    <source>
        <strain evidence="8">Modern_marine.mb.64</strain>
    </source>
</reference>
<keyword evidence="6 7" id="KW-0472">Membrane</keyword>
<evidence type="ECO:0000313" key="9">
    <source>
        <dbReference type="Proteomes" id="UP000777784"/>
    </source>
</evidence>
<dbReference type="PANTHER" id="PTHR23514:SF3">
    <property type="entry name" value="BYPASS OF STOP CODON PROTEIN 6"/>
    <property type="match status" value="1"/>
</dbReference>
<name>A0A948S0E7_UNCEI</name>
<comment type="caution">
    <text evidence="8">The sequence shown here is derived from an EMBL/GenBank/DDBJ whole genome shotgun (WGS) entry which is preliminary data.</text>
</comment>
<protein>
    <submittedName>
        <fullName evidence="8">MFS transporter</fullName>
    </submittedName>
</protein>
<dbReference type="GO" id="GO:0016020">
    <property type="term" value="C:membrane"/>
    <property type="evidence" value="ECO:0007669"/>
    <property type="project" value="TreeGrafter"/>
</dbReference>
<dbReference type="GO" id="GO:0022857">
    <property type="term" value="F:transmembrane transporter activity"/>
    <property type="evidence" value="ECO:0007669"/>
    <property type="project" value="InterPro"/>
</dbReference>
<proteinExistence type="inferred from homology"/>
<evidence type="ECO:0000256" key="6">
    <source>
        <dbReference type="ARBA" id="ARBA00023136"/>
    </source>
</evidence>
<evidence type="ECO:0000256" key="1">
    <source>
        <dbReference type="ARBA" id="ARBA00004127"/>
    </source>
</evidence>
<sequence length="385" mass="40872">MSKHSVVTIYLAALVTGGVIVTFPASSTILRERLEIGDTLYGALFLPVLILAAVSALASPILLRRWSLQALFRWAQISLAVSMILMAVSPFLGRDLGVATLILAMTAFGPGGGLIGLVLNTGAIENFPRARSGALTALHGVIGVGAALWPMIIAVAARANVWFAAPLGLAVIILGITVFAGKKPVVGWPRIPNGFKERLHIPGRLWARSTTVLIYGIGEGTFTAWAVIFLSENKGLPLEIAAGALSSFWFAMMAGRMLSTVIVRRVEPLWITLILAAGMALSFVLVSGSNGAIDSLLRFGLAGFFCSALFPLLLSLASEELPHHTPQVSALFSASVAMGLIGGTFGVGPLRALLGLQHIYTYSAIWPVLIITLLLTMRRWPKTQV</sequence>
<dbReference type="InterPro" id="IPR051788">
    <property type="entry name" value="MFS_Transporter"/>
</dbReference>